<accession>A0ABW2J8Z3</accession>
<evidence type="ECO:0000313" key="3">
    <source>
        <dbReference type="Proteomes" id="UP001596379"/>
    </source>
</evidence>
<proteinExistence type="predicted"/>
<keyword evidence="3" id="KW-1185">Reference proteome</keyword>
<gene>
    <name evidence="2" type="ORF">ACFQO0_14055</name>
</gene>
<dbReference type="Proteomes" id="UP001596379">
    <property type="component" value="Unassembled WGS sequence"/>
</dbReference>
<dbReference type="RefSeq" id="WP_382235683.1">
    <property type="nucleotide sequence ID" value="NZ_JBHTCC010000003.1"/>
</dbReference>
<reference evidence="3" key="1">
    <citation type="journal article" date="2019" name="Int. J. Syst. Evol. Microbiol.">
        <title>The Global Catalogue of Microorganisms (GCM) 10K type strain sequencing project: providing services to taxonomists for standard genome sequencing and annotation.</title>
        <authorList>
            <consortium name="The Broad Institute Genomics Platform"/>
            <consortium name="The Broad Institute Genome Sequencing Center for Infectious Disease"/>
            <person name="Wu L."/>
            <person name="Ma J."/>
        </authorList>
    </citation>
    <scope>NUCLEOTIDE SEQUENCE [LARGE SCALE GENOMIC DNA]</scope>
    <source>
        <strain evidence="3">CCUG 36956</strain>
    </source>
</reference>
<evidence type="ECO:0000313" key="2">
    <source>
        <dbReference type="EMBL" id="MFC7299563.1"/>
    </source>
</evidence>
<comment type="caution">
    <text evidence="2">The sequence shown here is derived from an EMBL/GenBank/DDBJ whole genome shotgun (WGS) entry which is preliminary data.</text>
</comment>
<dbReference type="EMBL" id="JBHTCC010000003">
    <property type="protein sequence ID" value="MFC7299563.1"/>
    <property type="molecule type" value="Genomic_DNA"/>
</dbReference>
<organism evidence="2 3">
    <name type="scientific">Herminiimonas aquatilis</name>
    <dbReference type="NCBI Taxonomy" id="345342"/>
    <lineage>
        <taxon>Bacteria</taxon>
        <taxon>Pseudomonadati</taxon>
        <taxon>Pseudomonadota</taxon>
        <taxon>Betaproteobacteria</taxon>
        <taxon>Burkholderiales</taxon>
        <taxon>Oxalobacteraceae</taxon>
        <taxon>Herminiimonas</taxon>
    </lineage>
</organism>
<evidence type="ECO:0008006" key="4">
    <source>
        <dbReference type="Google" id="ProtNLM"/>
    </source>
</evidence>
<sequence>MRYIAGCLFLVALSASAQVKVCVDAKGKKTFTDYECAKIGMKDEAVIQDINITPKQCGAIKDSITNTKNTIARYDSDVIYSVSPASNILRASLVSQLEASQLRYHRECVR</sequence>
<keyword evidence="1" id="KW-0732">Signal</keyword>
<name>A0ABW2J8Z3_9BURK</name>
<evidence type="ECO:0000256" key="1">
    <source>
        <dbReference type="SAM" id="SignalP"/>
    </source>
</evidence>
<feature type="signal peptide" evidence="1">
    <location>
        <begin position="1"/>
        <end position="17"/>
    </location>
</feature>
<protein>
    <recommendedName>
        <fullName evidence="4">DUF4124 domain-containing protein</fullName>
    </recommendedName>
</protein>
<feature type="chain" id="PRO_5046046720" description="DUF4124 domain-containing protein" evidence="1">
    <location>
        <begin position="18"/>
        <end position="110"/>
    </location>
</feature>